<dbReference type="GO" id="GO:0005634">
    <property type="term" value="C:nucleus"/>
    <property type="evidence" value="ECO:0007669"/>
    <property type="project" value="UniProtKB-SubCell"/>
</dbReference>
<dbReference type="InterPro" id="IPR008350">
    <property type="entry name" value="MAPK_ERK3/4"/>
</dbReference>
<dbReference type="GO" id="GO:0005524">
    <property type="term" value="F:ATP binding"/>
    <property type="evidence" value="ECO:0007669"/>
    <property type="project" value="UniProtKB-UniRule"/>
</dbReference>
<evidence type="ECO:0000256" key="5">
    <source>
        <dbReference type="ARBA" id="ARBA00012411"/>
    </source>
</evidence>
<dbReference type="PROSITE" id="PS50011">
    <property type="entry name" value="PROTEIN_KINASE_DOM"/>
    <property type="match status" value="1"/>
</dbReference>
<reference evidence="23 24" key="1">
    <citation type="submission" date="2025-04" db="UniProtKB">
        <authorList>
            <consortium name="RefSeq"/>
        </authorList>
    </citation>
    <scope>IDENTIFICATION</scope>
    <source>
        <tissue evidence="23 24">Sperm</tissue>
    </source>
</reference>
<dbReference type="KEGG" id="pmrn:116942207"/>
<evidence type="ECO:0000256" key="8">
    <source>
        <dbReference type="ARBA" id="ARBA00022553"/>
    </source>
</evidence>
<feature type="binding site" evidence="19">
    <location>
        <position position="50"/>
    </location>
    <ligand>
        <name>ATP</name>
        <dbReference type="ChEBI" id="CHEBI:30616"/>
    </ligand>
</feature>
<evidence type="ECO:0000256" key="2">
    <source>
        <dbReference type="ARBA" id="ARBA00004123"/>
    </source>
</evidence>
<evidence type="ECO:0000256" key="13">
    <source>
        <dbReference type="ARBA" id="ARBA00023242"/>
    </source>
</evidence>
<evidence type="ECO:0000256" key="4">
    <source>
        <dbReference type="ARBA" id="ARBA00008832"/>
    </source>
</evidence>
<feature type="region of interest" description="Disordered" evidence="20">
    <location>
        <begin position="509"/>
        <end position="548"/>
    </location>
</feature>
<comment type="catalytic activity">
    <reaction evidence="15">
        <text>L-threonyl-[protein] + ATP = O-phospho-L-threonyl-[protein] + ADP + H(+)</text>
        <dbReference type="Rhea" id="RHEA:46608"/>
        <dbReference type="Rhea" id="RHEA-COMP:11060"/>
        <dbReference type="Rhea" id="RHEA-COMP:11605"/>
        <dbReference type="ChEBI" id="CHEBI:15378"/>
        <dbReference type="ChEBI" id="CHEBI:30013"/>
        <dbReference type="ChEBI" id="CHEBI:30616"/>
        <dbReference type="ChEBI" id="CHEBI:61977"/>
        <dbReference type="ChEBI" id="CHEBI:456216"/>
        <dbReference type="EC" id="2.7.11.24"/>
    </reaction>
</comment>
<dbReference type="RefSeq" id="XP_032809785.1">
    <property type="nucleotide sequence ID" value="XM_032953894.1"/>
</dbReference>
<evidence type="ECO:0000256" key="6">
    <source>
        <dbReference type="ARBA" id="ARBA00022490"/>
    </source>
</evidence>
<evidence type="ECO:0000256" key="12">
    <source>
        <dbReference type="ARBA" id="ARBA00022840"/>
    </source>
</evidence>
<dbReference type="EC" id="2.7.11.24" evidence="5"/>
<dbReference type="PANTHER" id="PTHR24055">
    <property type="entry name" value="MITOGEN-ACTIVATED PROTEIN KINASE"/>
    <property type="match status" value="1"/>
</dbReference>
<evidence type="ECO:0000256" key="1">
    <source>
        <dbReference type="ARBA" id="ARBA00001946"/>
    </source>
</evidence>
<dbReference type="InterPro" id="IPR017441">
    <property type="entry name" value="Protein_kinase_ATP_BS"/>
</dbReference>
<evidence type="ECO:0000256" key="10">
    <source>
        <dbReference type="ARBA" id="ARBA00022741"/>
    </source>
</evidence>
<keyword evidence="13" id="KW-0539">Nucleus</keyword>
<evidence type="ECO:0000256" key="20">
    <source>
        <dbReference type="SAM" id="MobiDB-lite"/>
    </source>
</evidence>
<evidence type="ECO:0000313" key="22">
    <source>
        <dbReference type="Proteomes" id="UP001318040"/>
    </source>
</evidence>
<evidence type="ECO:0000256" key="14">
    <source>
        <dbReference type="ARBA" id="ARBA00023306"/>
    </source>
</evidence>
<comment type="similarity">
    <text evidence="4">Belongs to the protein kinase superfamily. CMGC Ser/Thr protein kinase family. MAP kinase subfamily.</text>
</comment>
<dbReference type="PROSITE" id="PS00108">
    <property type="entry name" value="PROTEIN_KINASE_ST"/>
    <property type="match status" value="1"/>
</dbReference>
<name>A0AAJ7T268_PETMA</name>
<evidence type="ECO:0000256" key="11">
    <source>
        <dbReference type="ARBA" id="ARBA00022777"/>
    </source>
</evidence>
<dbReference type="InterPro" id="IPR008271">
    <property type="entry name" value="Ser/Thr_kinase_AS"/>
</dbReference>
<dbReference type="Pfam" id="PF00069">
    <property type="entry name" value="Pkinase"/>
    <property type="match status" value="1"/>
</dbReference>
<keyword evidence="22" id="KW-1185">Reference proteome</keyword>
<evidence type="ECO:0000259" key="21">
    <source>
        <dbReference type="PROSITE" id="PS50011"/>
    </source>
</evidence>
<dbReference type="GeneID" id="116942207"/>
<dbReference type="SMART" id="SM00220">
    <property type="entry name" value="S_TKc"/>
    <property type="match status" value="1"/>
</dbReference>
<keyword evidence="12 19" id="KW-0067">ATP-binding</keyword>
<comment type="cofactor">
    <cofactor evidence="1">
        <name>Mg(2+)</name>
        <dbReference type="ChEBI" id="CHEBI:18420"/>
    </cofactor>
</comment>
<dbReference type="Gene3D" id="3.30.200.20">
    <property type="entry name" value="Phosphorylase Kinase, domain 1"/>
    <property type="match status" value="1"/>
</dbReference>
<feature type="compositionally biased region" description="Basic and acidic residues" evidence="20">
    <location>
        <begin position="400"/>
        <end position="416"/>
    </location>
</feature>
<dbReference type="InterPro" id="IPR011009">
    <property type="entry name" value="Kinase-like_dom_sf"/>
</dbReference>
<feature type="region of interest" description="Disordered" evidence="20">
    <location>
        <begin position="381"/>
        <end position="418"/>
    </location>
</feature>
<feature type="domain" description="Protein kinase" evidence="21">
    <location>
        <begin position="20"/>
        <end position="322"/>
    </location>
</feature>
<evidence type="ECO:0000256" key="7">
    <source>
        <dbReference type="ARBA" id="ARBA00022527"/>
    </source>
</evidence>
<dbReference type="Gene3D" id="1.10.510.10">
    <property type="entry name" value="Transferase(Phosphotransferase) domain 1"/>
    <property type="match status" value="1"/>
</dbReference>
<dbReference type="AlphaFoldDB" id="A0AAJ7T268"/>
<dbReference type="PROSITE" id="PS00107">
    <property type="entry name" value="PROTEIN_KINASE_ATP"/>
    <property type="match status" value="1"/>
</dbReference>
<dbReference type="CDD" id="cd07854">
    <property type="entry name" value="STKc_MAPK4_6"/>
    <property type="match status" value="1"/>
</dbReference>
<evidence type="ECO:0000256" key="16">
    <source>
        <dbReference type="ARBA" id="ARBA00048312"/>
    </source>
</evidence>
<evidence type="ECO:0000313" key="24">
    <source>
        <dbReference type="RefSeq" id="XP_032809785.1"/>
    </source>
</evidence>
<keyword evidence="11 23" id="KW-0418">Kinase</keyword>
<comment type="catalytic activity">
    <reaction evidence="16">
        <text>L-seryl-[protein] + ATP = O-phospho-L-seryl-[protein] + ADP + H(+)</text>
        <dbReference type="Rhea" id="RHEA:17989"/>
        <dbReference type="Rhea" id="RHEA-COMP:9863"/>
        <dbReference type="Rhea" id="RHEA-COMP:11604"/>
        <dbReference type="ChEBI" id="CHEBI:15378"/>
        <dbReference type="ChEBI" id="CHEBI:29999"/>
        <dbReference type="ChEBI" id="CHEBI:30616"/>
        <dbReference type="ChEBI" id="CHEBI:83421"/>
        <dbReference type="ChEBI" id="CHEBI:456216"/>
        <dbReference type="EC" id="2.7.11.24"/>
    </reaction>
</comment>
<dbReference type="GO" id="GO:0004707">
    <property type="term" value="F:MAP kinase activity"/>
    <property type="evidence" value="ECO:0007669"/>
    <property type="project" value="UniProtKB-EC"/>
</dbReference>
<dbReference type="GO" id="GO:0005737">
    <property type="term" value="C:cytoplasm"/>
    <property type="evidence" value="ECO:0007669"/>
    <property type="project" value="UniProtKB-SubCell"/>
</dbReference>
<dbReference type="SUPFAM" id="SSF56112">
    <property type="entry name" value="Protein kinase-like (PK-like)"/>
    <property type="match status" value="1"/>
</dbReference>
<keyword evidence="8" id="KW-0597">Phosphoprotein</keyword>
<gene>
    <name evidence="23 24" type="primary">MAPK6</name>
</gene>
<dbReference type="InterPro" id="IPR000719">
    <property type="entry name" value="Prot_kinase_dom"/>
</dbReference>
<keyword evidence="10 19" id="KW-0547">Nucleotide-binding</keyword>
<proteinExistence type="inferred from homology"/>
<evidence type="ECO:0000256" key="18">
    <source>
        <dbReference type="ARBA" id="ARBA00076119"/>
    </source>
</evidence>
<dbReference type="FunFam" id="3.30.200.20:FF:000281">
    <property type="entry name" value="Mitogen-activated protein kinase 4"/>
    <property type="match status" value="1"/>
</dbReference>
<evidence type="ECO:0000256" key="19">
    <source>
        <dbReference type="PROSITE-ProRule" id="PRU10141"/>
    </source>
</evidence>
<dbReference type="RefSeq" id="XP_032809784.1">
    <property type="nucleotide sequence ID" value="XM_032953893.1"/>
</dbReference>
<keyword evidence="9" id="KW-0808">Transferase</keyword>
<keyword evidence="7" id="KW-0723">Serine/threonine-protein kinase</keyword>
<evidence type="ECO:0000256" key="17">
    <source>
        <dbReference type="ARBA" id="ARBA00071825"/>
    </source>
</evidence>
<accession>A0AAJ7T268</accession>
<sequence length="1085" mass="120973">MAEKFNSLQNLHGFELGPRYVDLKPLGFGGNGLVFSAVDSDCDKRVAIKKLVLSGPHSLKHALREIKIIRRLDHDNIVRVFEVLGPAGQRLPLGQAGIGTSALAELECVYIVQDYLETDLARVLEQGSALSEEHARLFMYQLLRGLKYIHSANVLHRDLKPANLFINTEELLLKIGDFGLARILDPHYSHKGYLSEGLVTKWYRSPRLLLSPNNYTKAIDMWAAGCIFAEMLSGKTLFAGAHELEQMQLILQTIPVMRDEDHQELLNVIPVFVDKERREPPKPLALLLPNVSKEALDFLQQILTFNPMDRLTAEQALAHPYMSLYAFPQDEPVARQPFHIEDEIDDALLTDESHSQQAQWSRYPDSTDTDWYSHGELDVAQKDPRAMASSSSEEDGVQLDPRKFSEGEHGKFKDGRGSSCAAANVLSYSSSSSLDQLWSTSEEMHDEHHHHHHHHENKFCESECSHSCGYKAGSPYHPGSVVLREKEVHHYYEPKLILDLSNWKEQIRVRPPREKKRAGVGGSKSSKPNKCERNGAVKAQLAQEGKDEAKSKKSFDLDAFFADTIRLSSRQFDNLAENSYDSALPSGDATSVSGANSLWKEGQNPSVKLEPGEFDRHPFSLDSCPDSGLSLNAQQAEVAAECRHLNTVRFLDNFSNVESEPVRDGKKEEVKAFPSCLEKLTGKTPEQETSVVIKVEEKMDVEVESKHKCFTKLLLVDSEAVQETRNGESLEYSQCLDVIVCRKEKRCPKKSCLKKGPKKEASVKPGLDAIKFAVSGVEDEPKKYDKFMEALEECPLFLDTMKKTSDTKLEYHQKFLPWDDKVDSFQEISSKEQLVEETRHVPFFEGLMNISDEPIRVSTEPEGNNFCSCLEKICKTPISQKCSITDDLLENVADVEYVPFLTSFSDADSVPLIEERMLVNECSSCLEKLMCRQPDTEDLCEPPLEDTHEIRQSVVHSLSLQKETELVKMTKDIKVTISEGQGPILRSEATKPEVVVVQAPLGSDAGEESRAGEGGCGGAKSVAGSGIPLVTVASQDMRQVAPLKCQAQAQVQAGGGLAPLNVMALPESTIPHVKNRKAANTVSCY</sequence>
<evidence type="ECO:0000256" key="9">
    <source>
        <dbReference type="ARBA" id="ARBA00022679"/>
    </source>
</evidence>
<evidence type="ECO:0000313" key="23">
    <source>
        <dbReference type="RefSeq" id="XP_032809784.1"/>
    </source>
</evidence>
<evidence type="ECO:0000256" key="3">
    <source>
        <dbReference type="ARBA" id="ARBA00004496"/>
    </source>
</evidence>
<keyword evidence="6" id="KW-0963">Cytoplasm</keyword>
<dbReference type="FunFam" id="1.10.510.10:FF:000136">
    <property type="entry name" value="mitogen-activated protein kinase 6"/>
    <property type="match status" value="1"/>
</dbReference>
<evidence type="ECO:0000256" key="15">
    <source>
        <dbReference type="ARBA" id="ARBA00047592"/>
    </source>
</evidence>
<comment type="subcellular location">
    <subcellularLocation>
        <location evidence="3">Cytoplasm</location>
    </subcellularLocation>
    <subcellularLocation>
        <location evidence="2">Nucleus</location>
    </subcellularLocation>
</comment>
<organism evidence="22 23">
    <name type="scientific">Petromyzon marinus</name>
    <name type="common">Sea lamprey</name>
    <dbReference type="NCBI Taxonomy" id="7757"/>
    <lineage>
        <taxon>Eukaryota</taxon>
        <taxon>Metazoa</taxon>
        <taxon>Chordata</taxon>
        <taxon>Craniata</taxon>
        <taxon>Vertebrata</taxon>
        <taxon>Cyclostomata</taxon>
        <taxon>Hyperoartia</taxon>
        <taxon>Petromyzontiformes</taxon>
        <taxon>Petromyzontidae</taxon>
        <taxon>Petromyzon</taxon>
    </lineage>
</organism>
<keyword evidence="14" id="KW-0131">Cell cycle</keyword>
<dbReference type="Proteomes" id="UP001318040">
    <property type="component" value="Chromosome 13"/>
</dbReference>
<dbReference type="PRINTS" id="PR01771">
    <property type="entry name" value="ERK3ERK4MAPK"/>
</dbReference>
<dbReference type="InterPro" id="IPR050117">
    <property type="entry name" value="MAPK"/>
</dbReference>
<protein>
    <recommendedName>
        <fullName evidence="17">Mitogen-activated protein kinase 4</fullName>
        <ecNumber evidence="5">2.7.11.24</ecNumber>
    </recommendedName>
    <alternativeName>
        <fullName evidence="18">Extracellular signal-regulated kinase 4</fullName>
    </alternativeName>
</protein>